<evidence type="ECO:0000313" key="2">
    <source>
        <dbReference type="Proteomes" id="UP000821845"/>
    </source>
</evidence>
<organism evidence="1 2">
    <name type="scientific">Hyalomma asiaticum</name>
    <name type="common">Tick</name>
    <dbReference type="NCBI Taxonomy" id="266040"/>
    <lineage>
        <taxon>Eukaryota</taxon>
        <taxon>Metazoa</taxon>
        <taxon>Ecdysozoa</taxon>
        <taxon>Arthropoda</taxon>
        <taxon>Chelicerata</taxon>
        <taxon>Arachnida</taxon>
        <taxon>Acari</taxon>
        <taxon>Parasitiformes</taxon>
        <taxon>Ixodida</taxon>
        <taxon>Ixodoidea</taxon>
        <taxon>Ixodidae</taxon>
        <taxon>Hyalomminae</taxon>
        <taxon>Hyalomma</taxon>
    </lineage>
</organism>
<name>A0ACB7T045_HYAAI</name>
<proteinExistence type="predicted"/>
<protein>
    <submittedName>
        <fullName evidence="1">Uncharacterized protein</fullName>
    </submittedName>
</protein>
<dbReference type="Proteomes" id="UP000821845">
    <property type="component" value="Chromosome 11"/>
</dbReference>
<dbReference type="EMBL" id="CM023491">
    <property type="protein sequence ID" value="KAH6940498.1"/>
    <property type="molecule type" value="Genomic_DNA"/>
</dbReference>
<comment type="caution">
    <text evidence="1">The sequence shown here is derived from an EMBL/GenBank/DDBJ whole genome shotgun (WGS) entry which is preliminary data.</text>
</comment>
<reference evidence="1" key="1">
    <citation type="submission" date="2020-05" db="EMBL/GenBank/DDBJ databases">
        <title>Large-scale comparative analyses of tick genomes elucidate their genetic diversity and vector capacities.</title>
        <authorList>
            <person name="Jia N."/>
            <person name="Wang J."/>
            <person name="Shi W."/>
            <person name="Du L."/>
            <person name="Sun Y."/>
            <person name="Zhan W."/>
            <person name="Jiang J."/>
            <person name="Wang Q."/>
            <person name="Zhang B."/>
            <person name="Ji P."/>
            <person name="Sakyi L.B."/>
            <person name="Cui X."/>
            <person name="Yuan T."/>
            <person name="Jiang B."/>
            <person name="Yang W."/>
            <person name="Lam T.T.-Y."/>
            <person name="Chang Q."/>
            <person name="Ding S."/>
            <person name="Wang X."/>
            <person name="Zhu J."/>
            <person name="Ruan X."/>
            <person name="Zhao L."/>
            <person name="Wei J."/>
            <person name="Que T."/>
            <person name="Du C."/>
            <person name="Cheng J."/>
            <person name="Dai P."/>
            <person name="Han X."/>
            <person name="Huang E."/>
            <person name="Gao Y."/>
            <person name="Liu J."/>
            <person name="Shao H."/>
            <person name="Ye R."/>
            <person name="Li L."/>
            <person name="Wei W."/>
            <person name="Wang X."/>
            <person name="Wang C."/>
            <person name="Yang T."/>
            <person name="Huo Q."/>
            <person name="Li W."/>
            <person name="Guo W."/>
            <person name="Chen H."/>
            <person name="Zhou L."/>
            <person name="Ni X."/>
            <person name="Tian J."/>
            <person name="Zhou Y."/>
            <person name="Sheng Y."/>
            <person name="Liu T."/>
            <person name="Pan Y."/>
            <person name="Xia L."/>
            <person name="Li J."/>
            <person name="Zhao F."/>
            <person name="Cao W."/>
        </authorList>
    </citation>
    <scope>NUCLEOTIDE SEQUENCE</scope>
    <source>
        <strain evidence="1">Hyas-2018</strain>
    </source>
</reference>
<keyword evidence="2" id="KW-1185">Reference proteome</keyword>
<gene>
    <name evidence="1" type="ORF">HPB50_000519</name>
</gene>
<evidence type="ECO:0000313" key="1">
    <source>
        <dbReference type="EMBL" id="KAH6940498.1"/>
    </source>
</evidence>
<sequence length="117" mass="13068">MNGEAGCVTPLLWYQHHHLVQPCHTDSLTPLRNHQRMLAYGIRLVNVSQNLANFAPLHASPNDSLKTRLQCTWAIGPAARRVVLFPHAHGALEDKSGRARRKKTPRHACHTDVGAAW</sequence>
<accession>A0ACB7T045</accession>